<gene>
    <name evidence="2" type="ORF">C6I21_10235</name>
</gene>
<evidence type="ECO:0000313" key="3">
    <source>
        <dbReference type="Proteomes" id="UP000243650"/>
    </source>
</evidence>
<name>A0A2P6MGD3_ALKUR</name>
<dbReference type="OrthoDB" id="9762085at2"/>
<organism evidence="2 3">
    <name type="scientific">Alkalicoccus urumqiensis</name>
    <name type="common">Bacillus urumqiensis</name>
    <dbReference type="NCBI Taxonomy" id="1548213"/>
    <lineage>
        <taxon>Bacteria</taxon>
        <taxon>Bacillati</taxon>
        <taxon>Bacillota</taxon>
        <taxon>Bacilli</taxon>
        <taxon>Bacillales</taxon>
        <taxon>Bacillaceae</taxon>
        <taxon>Alkalicoccus</taxon>
    </lineage>
</organism>
<proteinExistence type="predicted"/>
<dbReference type="PANTHER" id="PTHR11851:SF186">
    <property type="entry name" value="INACTIVE METALLOPROTEASE YMFF-RELATED"/>
    <property type="match status" value="1"/>
</dbReference>
<keyword evidence="3" id="KW-1185">Reference proteome</keyword>
<feature type="domain" description="Peptidase M16 C-terminal" evidence="1">
    <location>
        <begin position="182"/>
        <end position="355"/>
    </location>
</feature>
<dbReference type="InterPro" id="IPR011249">
    <property type="entry name" value="Metalloenz_LuxS/M16"/>
</dbReference>
<dbReference type="PANTHER" id="PTHR11851">
    <property type="entry name" value="METALLOPROTEASE"/>
    <property type="match status" value="1"/>
</dbReference>
<dbReference type="Gene3D" id="3.30.830.10">
    <property type="entry name" value="Metalloenzyme, LuxS/M16 peptidase-like"/>
    <property type="match status" value="2"/>
</dbReference>
<dbReference type="InterPro" id="IPR007863">
    <property type="entry name" value="Peptidase_M16_C"/>
</dbReference>
<comment type="caution">
    <text evidence="2">The sequence shown here is derived from an EMBL/GenBank/DDBJ whole genome shotgun (WGS) entry which is preliminary data.</text>
</comment>
<dbReference type="GO" id="GO:0046872">
    <property type="term" value="F:metal ion binding"/>
    <property type="evidence" value="ECO:0007669"/>
    <property type="project" value="InterPro"/>
</dbReference>
<evidence type="ECO:0000259" key="1">
    <source>
        <dbReference type="Pfam" id="PF05193"/>
    </source>
</evidence>
<evidence type="ECO:0000313" key="2">
    <source>
        <dbReference type="EMBL" id="PRO65323.1"/>
    </source>
</evidence>
<dbReference type="AlphaFoldDB" id="A0A2P6MGD3"/>
<dbReference type="SUPFAM" id="SSF63411">
    <property type="entry name" value="LuxS/MPP-like metallohydrolase"/>
    <property type="match status" value="2"/>
</dbReference>
<dbReference type="NCBIfam" id="NF047422">
    <property type="entry name" value="YfmF_fam"/>
    <property type="match status" value="1"/>
</dbReference>
<dbReference type="Pfam" id="PF05193">
    <property type="entry name" value="Peptidase_M16_C"/>
    <property type="match status" value="1"/>
</dbReference>
<protein>
    <submittedName>
        <fullName evidence="2">Peptidase M16</fullName>
    </submittedName>
</protein>
<dbReference type="InterPro" id="IPR050361">
    <property type="entry name" value="MPP/UQCRC_Complex"/>
</dbReference>
<reference evidence="2 3" key="1">
    <citation type="submission" date="2018-03" db="EMBL/GenBank/DDBJ databases">
        <title>Bacillus urumqiensis sp. nov., a moderately haloalkaliphilic bacterium isolated from a salt lake.</title>
        <authorList>
            <person name="Zhao B."/>
            <person name="Liao Z."/>
        </authorList>
    </citation>
    <scope>NUCLEOTIDE SEQUENCE [LARGE SCALE GENOMIC DNA]</scope>
    <source>
        <strain evidence="2 3">BZ-SZ-XJ18</strain>
    </source>
</reference>
<dbReference type="EMBL" id="PVNS01000009">
    <property type="protein sequence ID" value="PRO65323.1"/>
    <property type="molecule type" value="Genomic_DNA"/>
</dbReference>
<accession>A0A2P6MGD3</accession>
<dbReference type="Proteomes" id="UP000243650">
    <property type="component" value="Unassembled WGS sequence"/>
</dbReference>
<sequence length="424" mass="48107">MILQTFTSNTIQSHVFTTKTYKTNTIILQLRTPLTREHITEKALLPSILERGTEHFPTRAHVQAALEDLYGASLTADVVKKGEHHVTTFRLEAANEKFLTDAEPLTERAFQLLASVLLHPNLEENAFPSTSVEEEKRSHRQQLRAVYDDKMRYANKRLAEEMCRNEAYSIPVLGYEEDLEQLSPESIYHAYTELIRSAHWDLYVVGDIEPEDVRSYVEKYMKLPAAEPADYTPDVYANAEESRVVKEAQQVQQSKLHIGYRTGTVFGEPDYFALQTANTLFGGAPHSKLFVNVREKASLAYYAASRLESHKGIMIVMAGIDESDYDQAVQIIDKQLEAVQAGDFTDEDIDQTKAVLKNQILETLDVPRGRVELEYQGVLTGHPVSAEQWMLEIDKVTKEDIVRAAGRIVKDTTYFLHGKEHESA</sequence>